<evidence type="ECO:0000259" key="6">
    <source>
        <dbReference type="Pfam" id="PF00496"/>
    </source>
</evidence>
<dbReference type="EMBL" id="SLZV01000001">
    <property type="protein sequence ID" value="TCS70218.1"/>
    <property type="molecule type" value="Genomic_DNA"/>
</dbReference>
<dbReference type="GO" id="GO:0043190">
    <property type="term" value="C:ATP-binding cassette (ABC) transporter complex"/>
    <property type="evidence" value="ECO:0007669"/>
    <property type="project" value="InterPro"/>
</dbReference>
<evidence type="ECO:0000256" key="2">
    <source>
        <dbReference type="ARBA" id="ARBA00005695"/>
    </source>
</evidence>
<dbReference type="InterPro" id="IPR030678">
    <property type="entry name" value="Peptide/Ni-bd"/>
</dbReference>
<dbReference type="Proteomes" id="UP000294613">
    <property type="component" value="Unassembled WGS sequence"/>
</dbReference>
<gene>
    <name evidence="7" type="primary">aliA</name>
    <name evidence="8" type="ORF">EDD74_10166</name>
    <name evidence="7" type="ORF">FAEUMB_06990</name>
</gene>
<keyword evidence="4 5" id="KW-0732">Signal</keyword>
<dbReference type="Gene3D" id="3.90.76.10">
    <property type="entry name" value="Dipeptide-binding Protein, Domain 1"/>
    <property type="match status" value="1"/>
</dbReference>
<evidence type="ECO:0000256" key="3">
    <source>
        <dbReference type="ARBA" id="ARBA00022448"/>
    </source>
</evidence>
<feature type="chain" id="PRO_5039266599" evidence="5">
    <location>
        <begin position="24"/>
        <end position="643"/>
    </location>
</feature>
<keyword evidence="3" id="KW-0813">Transport</keyword>
<dbReference type="Proteomes" id="UP000702954">
    <property type="component" value="Unassembled WGS sequence"/>
</dbReference>
<accession>A0A4R3JSP9</accession>
<reference evidence="7 10" key="1">
    <citation type="journal article" date="2018" name="Int. J. Syst. Evol. Microbiol.">
        <title>Draft Genome Sequence of Faecalimonas umbilicata JCM 30896T, an Acetate-Producing Bacterium Isolated from Human Feces.</title>
        <authorList>
            <person name="Sakamoto M."/>
            <person name="Ikeyama N."/>
            <person name="Yuki M."/>
            <person name="Ohkuma M."/>
        </authorList>
    </citation>
    <scope>NUCLEOTIDE SEQUENCE [LARGE SCALE GENOMIC DNA]</scope>
    <source>
        <strain evidence="7 10">EGH7</strain>
    </source>
</reference>
<keyword evidence="10" id="KW-1185">Reference proteome</keyword>
<dbReference type="RefSeq" id="WP_116441184.1">
    <property type="nucleotide sequence ID" value="NZ_BHEO01000002.1"/>
</dbReference>
<feature type="signal peptide" evidence="5">
    <location>
        <begin position="1"/>
        <end position="23"/>
    </location>
</feature>
<dbReference type="PROSITE" id="PS01040">
    <property type="entry name" value="SBP_BACTERIAL_5"/>
    <property type="match status" value="1"/>
</dbReference>
<comment type="subcellular location">
    <subcellularLocation>
        <location evidence="1">Cell membrane</location>
        <topology evidence="1">Lipid-anchor</topology>
    </subcellularLocation>
</comment>
<keyword evidence="7" id="KW-0547">Nucleotide-binding</keyword>
<dbReference type="Gene3D" id="3.10.105.10">
    <property type="entry name" value="Dipeptide-binding Protein, Domain 3"/>
    <property type="match status" value="1"/>
</dbReference>
<reference evidence="8 9" key="2">
    <citation type="submission" date="2019-03" db="EMBL/GenBank/DDBJ databases">
        <title>Genomic Encyclopedia of Type Strains, Phase IV (KMG-IV): sequencing the most valuable type-strain genomes for metagenomic binning, comparative biology and taxonomic classification.</title>
        <authorList>
            <person name="Goeker M."/>
        </authorList>
    </citation>
    <scope>NUCLEOTIDE SEQUENCE [LARGE SCALE GENOMIC DNA]</scope>
    <source>
        <strain evidence="8 9">DSM 103426</strain>
    </source>
</reference>
<proteinExistence type="inferred from homology"/>
<name>A0A4R3JSP9_9FIRM</name>
<keyword evidence="7" id="KW-0067">ATP-binding</keyword>
<feature type="domain" description="Solute-binding protein family 5" evidence="6">
    <location>
        <begin position="86"/>
        <end position="522"/>
    </location>
</feature>
<comment type="caution">
    <text evidence="8">The sequence shown here is derived from an EMBL/GenBank/DDBJ whole genome shotgun (WGS) entry which is preliminary data.</text>
</comment>
<dbReference type="GO" id="GO:0042597">
    <property type="term" value="C:periplasmic space"/>
    <property type="evidence" value="ECO:0007669"/>
    <property type="project" value="UniProtKB-ARBA"/>
</dbReference>
<dbReference type="PROSITE" id="PS51257">
    <property type="entry name" value="PROKAR_LIPOPROTEIN"/>
    <property type="match status" value="1"/>
</dbReference>
<evidence type="ECO:0000313" key="9">
    <source>
        <dbReference type="Proteomes" id="UP000294613"/>
    </source>
</evidence>
<comment type="similarity">
    <text evidence="2">Belongs to the bacterial solute-binding protein 5 family.</text>
</comment>
<dbReference type="Gene3D" id="3.40.190.10">
    <property type="entry name" value="Periplasmic binding protein-like II"/>
    <property type="match status" value="1"/>
</dbReference>
<dbReference type="GO" id="GO:0005524">
    <property type="term" value="F:ATP binding"/>
    <property type="evidence" value="ECO:0007669"/>
    <property type="project" value="UniProtKB-KW"/>
</dbReference>
<dbReference type="InterPro" id="IPR039424">
    <property type="entry name" value="SBP_5"/>
</dbReference>
<evidence type="ECO:0000313" key="8">
    <source>
        <dbReference type="EMBL" id="TCS70218.1"/>
    </source>
</evidence>
<sequence>MKKRGKWLALALVAALAVTTVGCGSGKKESKGEKGASEEIKDLVTYEVPQREMENVFVLNTEMAADLNVLCNTNEGFLETNPKGQLVAGIAKEWGTEDNGLTWTFKMRDDVKWVDQQGNEKADMVADDFVTALEWILNAHKNDAGNNTSMPISMIKGAKEYREYTKSLSADEALKLDKSKFLEMVGIETPDDYTVVYHCIAETPYFDTVAVCACLYPISQGFIDEVGVENVKSVGIDKLWYNGPYILTEFIQGNTKTLTKNESYWDKDCKLFDTVTIKLVEDVTVGYSLYDTGEIDTIDLAEANLRAIYEDENNQYHDYLTEKLPNKFSYQMKFNYAKKNEDGSDDTNWNTAIANEAFRQSIYYGLDLTKTYERANMINPLSCENTAYTMKGLVYFSDGTDYVDRVEELIELPESNGKKMRRLDKEKAEELKKQAIEELSAKGVKFPVEMDYYIPAGSQLALDSATVLQENFAECLGDDYIKLNIGTYVSSLTQEVIDPSLQSVVMNGWGADYGDVQNFLGQETYGEETAYYSMNYTNINDATDPELIATWKEFTDLVNKANAITGDLDERYEAYAQAEAYMLKHAMTIPYNLEISWQLSKINDYSVSHAIYGMQNAKYKNWETSVDAYTTEDYEKFAEEFNK</sequence>
<dbReference type="AlphaFoldDB" id="A0A4R3JSP9"/>
<dbReference type="PANTHER" id="PTHR30290:SF10">
    <property type="entry name" value="PERIPLASMIC OLIGOPEPTIDE-BINDING PROTEIN-RELATED"/>
    <property type="match status" value="1"/>
</dbReference>
<dbReference type="EMBL" id="BHEO01000002">
    <property type="protein sequence ID" value="GBU04158.1"/>
    <property type="molecule type" value="Genomic_DNA"/>
</dbReference>
<dbReference type="SUPFAM" id="SSF53850">
    <property type="entry name" value="Periplasmic binding protein-like II"/>
    <property type="match status" value="1"/>
</dbReference>
<evidence type="ECO:0000256" key="1">
    <source>
        <dbReference type="ARBA" id="ARBA00004193"/>
    </source>
</evidence>
<evidence type="ECO:0000256" key="4">
    <source>
        <dbReference type="ARBA" id="ARBA00022729"/>
    </source>
</evidence>
<dbReference type="InterPro" id="IPR000914">
    <property type="entry name" value="SBP_5_dom"/>
</dbReference>
<evidence type="ECO:0000256" key="5">
    <source>
        <dbReference type="SAM" id="SignalP"/>
    </source>
</evidence>
<dbReference type="Pfam" id="PF00496">
    <property type="entry name" value="SBP_bac_5"/>
    <property type="match status" value="1"/>
</dbReference>
<evidence type="ECO:0000313" key="7">
    <source>
        <dbReference type="EMBL" id="GBU04158.1"/>
    </source>
</evidence>
<dbReference type="GO" id="GO:0015833">
    <property type="term" value="P:peptide transport"/>
    <property type="evidence" value="ECO:0007669"/>
    <property type="project" value="TreeGrafter"/>
</dbReference>
<protein>
    <submittedName>
        <fullName evidence="8">Oligopeptide transport system substrate-binding protein</fullName>
    </submittedName>
    <submittedName>
        <fullName evidence="7">Peptide ABC transporter ATP-binding protein</fullName>
    </submittedName>
</protein>
<dbReference type="GO" id="GO:1904680">
    <property type="term" value="F:peptide transmembrane transporter activity"/>
    <property type="evidence" value="ECO:0007669"/>
    <property type="project" value="TreeGrafter"/>
</dbReference>
<dbReference type="PANTHER" id="PTHR30290">
    <property type="entry name" value="PERIPLASMIC BINDING COMPONENT OF ABC TRANSPORTER"/>
    <property type="match status" value="1"/>
</dbReference>
<dbReference type="InterPro" id="IPR023765">
    <property type="entry name" value="SBP_5_CS"/>
</dbReference>
<evidence type="ECO:0000313" key="10">
    <source>
        <dbReference type="Proteomes" id="UP000702954"/>
    </source>
</evidence>
<dbReference type="PIRSF" id="PIRSF002741">
    <property type="entry name" value="MppA"/>
    <property type="match status" value="1"/>
</dbReference>
<organism evidence="8 9">
    <name type="scientific">Faecalimonas umbilicata</name>
    <dbReference type="NCBI Taxonomy" id="1912855"/>
    <lineage>
        <taxon>Bacteria</taxon>
        <taxon>Bacillati</taxon>
        <taxon>Bacillota</taxon>
        <taxon>Clostridia</taxon>
        <taxon>Lachnospirales</taxon>
        <taxon>Lachnospiraceae</taxon>
        <taxon>Faecalimonas</taxon>
    </lineage>
</organism>